<dbReference type="Proteomes" id="UP000241546">
    <property type="component" value="Unassembled WGS sequence"/>
</dbReference>
<keyword evidence="3" id="KW-1185">Reference proteome</keyword>
<reference evidence="3" key="1">
    <citation type="submission" date="2016-07" db="EMBL/GenBank/DDBJ databases">
        <title>Multiple horizontal gene transfer events from other fungi enriched the ability of initially mycotrophic Trichoderma (Ascomycota) to feed on dead plant biomass.</title>
        <authorList>
            <consortium name="DOE Joint Genome Institute"/>
            <person name="Atanasova L."/>
            <person name="Chenthamara K."/>
            <person name="Zhang J."/>
            <person name="Grujic M."/>
            <person name="Henrissat B."/>
            <person name="Kuo A."/>
            <person name="Aerts A."/>
            <person name="Salamov A."/>
            <person name="Lipzen A."/>
            <person name="Labutti K."/>
            <person name="Barry K."/>
            <person name="Miao Y."/>
            <person name="Rahimi M.J."/>
            <person name="Shen Q."/>
            <person name="Grigoriev I.V."/>
            <person name="Kubicek C.P."/>
            <person name="Druzhinina I.S."/>
        </authorList>
    </citation>
    <scope>NUCLEOTIDE SEQUENCE [LARGE SCALE GENOMIC DNA]</scope>
    <source>
        <strain evidence="3">TUCIM 6016</strain>
    </source>
</reference>
<dbReference type="AlphaFoldDB" id="A0A2T4AWS0"/>
<organism evidence="2 3">
    <name type="scientific">Trichoderma citrinoviride</name>
    <dbReference type="NCBI Taxonomy" id="58853"/>
    <lineage>
        <taxon>Eukaryota</taxon>
        <taxon>Fungi</taxon>
        <taxon>Dikarya</taxon>
        <taxon>Ascomycota</taxon>
        <taxon>Pezizomycotina</taxon>
        <taxon>Sordariomycetes</taxon>
        <taxon>Hypocreomycetidae</taxon>
        <taxon>Hypocreales</taxon>
        <taxon>Hypocreaceae</taxon>
        <taxon>Trichoderma</taxon>
    </lineage>
</organism>
<dbReference type="EMBL" id="KZ680447">
    <property type="protein sequence ID" value="PTB61505.1"/>
    <property type="molecule type" value="Genomic_DNA"/>
</dbReference>
<proteinExistence type="predicted"/>
<gene>
    <name evidence="2" type="ORF">BBK36DRAFT_105703</name>
</gene>
<name>A0A2T4AWS0_9HYPO</name>
<feature type="region of interest" description="Disordered" evidence="1">
    <location>
        <begin position="64"/>
        <end position="138"/>
    </location>
</feature>
<dbReference type="RefSeq" id="XP_024744825.1">
    <property type="nucleotide sequence ID" value="XM_024888908.1"/>
</dbReference>
<sequence length="138" mass="15114">MPITISIDPLHIFPPLRLCKPASYQTESVHDHIPLTSLVDRRLAPWLILAVPPSSDQKVKSYCTLSSSSSSPSCLLTNPTLGSRAHRPNHRLPPLTPPTSTQCCQSLPAPIPKHQASSKSSPHLHDPRLPSLIRQSTK</sequence>
<evidence type="ECO:0000256" key="1">
    <source>
        <dbReference type="SAM" id="MobiDB-lite"/>
    </source>
</evidence>
<evidence type="ECO:0000313" key="2">
    <source>
        <dbReference type="EMBL" id="PTB61505.1"/>
    </source>
</evidence>
<accession>A0A2T4AWS0</accession>
<feature type="compositionally biased region" description="Low complexity" evidence="1">
    <location>
        <begin position="64"/>
        <end position="81"/>
    </location>
</feature>
<evidence type="ECO:0000313" key="3">
    <source>
        <dbReference type="Proteomes" id="UP000241546"/>
    </source>
</evidence>
<protein>
    <submittedName>
        <fullName evidence="2">Uncharacterized protein</fullName>
    </submittedName>
</protein>
<dbReference type="GeneID" id="36597027"/>